<proteinExistence type="predicted"/>
<dbReference type="EMBL" id="FNIW01000003">
    <property type="protein sequence ID" value="SDN82067.1"/>
    <property type="molecule type" value="Genomic_DNA"/>
</dbReference>
<name>A0A1H0EHV8_9BACT</name>
<accession>A0A1H0EHV8</accession>
<gene>
    <name evidence="1" type="ORF">SAMN04487900_103176</name>
</gene>
<comment type="caution">
    <text evidence="1">The sequence shown here is derived from an EMBL/GenBank/DDBJ whole genome shotgun (WGS) entry which is preliminary data.</text>
</comment>
<dbReference type="Proteomes" id="UP000199134">
    <property type="component" value="Unassembled WGS sequence"/>
</dbReference>
<dbReference type="RefSeq" id="WP_091852110.1">
    <property type="nucleotide sequence ID" value="NZ_FNIW01000003.1"/>
</dbReference>
<evidence type="ECO:0000313" key="1">
    <source>
        <dbReference type="EMBL" id="SDN82067.1"/>
    </source>
</evidence>
<reference evidence="2" key="1">
    <citation type="submission" date="2016-10" db="EMBL/GenBank/DDBJ databases">
        <authorList>
            <person name="de Groot N.N."/>
        </authorList>
    </citation>
    <scope>NUCLEOTIDE SEQUENCE [LARGE SCALE GENOMIC DNA]</scope>
    <source>
        <strain evidence="2">BP1-145</strain>
    </source>
</reference>
<evidence type="ECO:0000313" key="2">
    <source>
        <dbReference type="Proteomes" id="UP000199134"/>
    </source>
</evidence>
<protein>
    <submittedName>
        <fullName evidence="1">Uncharacterized protein</fullName>
    </submittedName>
</protein>
<dbReference type="OrthoDB" id="6402880at2"/>
<dbReference type="AlphaFoldDB" id="A0A1H0EHV8"/>
<sequence>MDEILKKSMKKCLVNLAKNKEHMRYQEFCDTFQLGYDMQDVEDRKKIGKILGEISESEHSERKPLLSVFIQHEDGLPGPGFFTMAEELGRFIPTFMDKKQFVSREMSFAYDYWNKHKF</sequence>
<organism evidence="1 2">
    <name type="scientific">Prevotella communis</name>
    <dbReference type="NCBI Taxonomy" id="2913614"/>
    <lineage>
        <taxon>Bacteria</taxon>
        <taxon>Pseudomonadati</taxon>
        <taxon>Bacteroidota</taxon>
        <taxon>Bacteroidia</taxon>
        <taxon>Bacteroidales</taxon>
        <taxon>Prevotellaceae</taxon>
        <taxon>Prevotella</taxon>
    </lineage>
</organism>